<feature type="domain" description="Enoyl reductase (ER)" evidence="1">
    <location>
        <begin position="10"/>
        <end position="331"/>
    </location>
</feature>
<dbReference type="Gene3D" id="3.90.180.10">
    <property type="entry name" value="Medium-chain alcohol dehydrogenases, catalytic domain"/>
    <property type="match status" value="1"/>
</dbReference>
<dbReference type="Proteomes" id="UP001165092">
    <property type="component" value="Unassembled WGS sequence"/>
</dbReference>
<accession>A0A9W6UJR0</accession>
<proteinExistence type="predicted"/>
<dbReference type="InterPro" id="IPR011032">
    <property type="entry name" value="GroES-like_sf"/>
</dbReference>
<evidence type="ECO:0000313" key="2">
    <source>
        <dbReference type="EMBL" id="GLU48320.1"/>
    </source>
</evidence>
<dbReference type="SUPFAM" id="SSF51735">
    <property type="entry name" value="NAD(P)-binding Rossmann-fold domains"/>
    <property type="match status" value="1"/>
</dbReference>
<name>A0A9W6UJR0_9ACTN</name>
<dbReference type="SUPFAM" id="SSF50129">
    <property type="entry name" value="GroES-like"/>
    <property type="match status" value="1"/>
</dbReference>
<protein>
    <submittedName>
        <fullName evidence="2">Alcohol dehydrogenase</fullName>
    </submittedName>
</protein>
<dbReference type="CDD" id="cd05289">
    <property type="entry name" value="MDR_like_2"/>
    <property type="match status" value="1"/>
</dbReference>
<evidence type="ECO:0000313" key="3">
    <source>
        <dbReference type="Proteomes" id="UP001165092"/>
    </source>
</evidence>
<dbReference type="RefSeq" id="WP_285759814.1">
    <property type="nucleotide sequence ID" value="NZ_BSQG01000004.1"/>
</dbReference>
<dbReference type="InterPro" id="IPR020843">
    <property type="entry name" value="ER"/>
</dbReference>
<dbReference type="Pfam" id="PF13602">
    <property type="entry name" value="ADH_zinc_N_2"/>
    <property type="match status" value="1"/>
</dbReference>
<dbReference type="PANTHER" id="PTHR11695:SF294">
    <property type="entry name" value="RETICULON-4-INTERACTING PROTEIN 1, MITOCHONDRIAL"/>
    <property type="match status" value="1"/>
</dbReference>
<sequence>MQGYVLTGYGNADVMQMREVPEPTVGPGELLIDVRAAGLNPLDSKLRRGGLKPLLGLKLPRVAGNELAGVVRETGAGVTGFTAGDRVFARVTKLSLGAFAPRVVVPADLAAKMPSSLDFTDAAGLPLAGLTALQALRDELDVQPGQRVFVSGGAGGVGTLAIQLATWMGAEVATTASAQGADLVRSLGAKTIIDYKEQKFAEHLRDYDGALDLIGGRDLTDIFTILKPGAKVVTIAGTPEPVTARKDLGRGFGLSALLWLASAKLRRQARAHRVVYRFLFMHPSGPDLALLARLVDEGRLKAVTDRVFPFEEIADAFVHLDRGRAKGKVVVRMTT</sequence>
<dbReference type="InterPro" id="IPR013154">
    <property type="entry name" value="ADH-like_N"/>
</dbReference>
<dbReference type="InterPro" id="IPR050700">
    <property type="entry name" value="YIM1/Zinc_Alcohol_DH_Fams"/>
</dbReference>
<keyword evidence="3" id="KW-1185">Reference proteome</keyword>
<dbReference type="Pfam" id="PF08240">
    <property type="entry name" value="ADH_N"/>
    <property type="match status" value="1"/>
</dbReference>
<dbReference type="AlphaFoldDB" id="A0A9W6UJR0"/>
<gene>
    <name evidence="2" type="ORF">Nans01_26710</name>
</gene>
<comment type="caution">
    <text evidence="2">The sequence shown here is derived from an EMBL/GenBank/DDBJ whole genome shotgun (WGS) entry which is preliminary data.</text>
</comment>
<dbReference type="GO" id="GO:0016491">
    <property type="term" value="F:oxidoreductase activity"/>
    <property type="evidence" value="ECO:0007669"/>
    <property type="project" value="InterPro"/>
</dbReference>
<dbReference type="EMBL" id="BSQG01000004">
    <property type="protein sequence ID" value="GLU48320.1"/>
    <property type="molecule type" value="Genomic_DNA"/>
</dbReference>
<dbReference type="PANTHER" id="PTHR11695">
    <property type="entry name" value="ALCOHOL DEHYDROGENASE RELATED"/>
    <property type="match status" value="1"/>
</dbReference>
<dbReference type="SMART" id="SM00829">
    <property type="entry name" value="PKS_ER"/>
    <property type="match status" value="1"/>
</dbReference>
<reference evidence="2" key="1">
    <citation type="submission" date="2023-02" db="EMBL/GenBank/DDBJ databases">
        <title>Nocardiopsis ansamitocini NBRC 112285.</title>
        <authorList>
            <person name="Ichikawa N."/>
            <person name="Sato H."/>
            <person name="Tonouchi N."/>
        </authorList>
    </citation>
    <scope>NUCLEOTIDE SEQUENCE</scope>
    <source>
        <strain evidence="2">NBRC 112285</strain>
    </source>
</reference>
<dbReference type="Gene3D" id="3.40.50.720">
    <property type="entry name" value="NAD(P)-binding Rossmann-like Domain"/>
    <property type="match status" value="1"/>
</dbReference>
<evidence type="ECO:0000259" key="1">
    <source>
        <dbReference type="SMART" id="SM00829"/>
    </source>
</evidence>
<dbReference type="InterPro" id="IPR036291">
    <property type="entry name" value="NAD(P)-bd_dom_sf"/>
</dbReference>
<organism evidence="2 3">
    <name type="scientific">Nocardiopsis ansamitocini</name>
    <dbReference type="NCBI Taxonomy" id="1670832"/>
    <lineage>
        <taxon>Bacteria</taxon>
        <taxon>Bacillati</taxon>
        <taxon>Actinomycetota</taxon>
        <taxon>Actinomycetes</taxon>
        <taxon>Streptosporangiales</taxon>
        <taxon>Nocardiopsidaceae</taxon>
        <taxon>Nocardiopsis</taxon>
    </lineage>
</organism>